<reference evidence="20 21" key="1">
    <citation type="submission" date="2016-11" db="EMBL/GenBank/DDBJ databases">
        <title>Trade-off between light-utilization and light-protection in marine flavobacteria.</title>
        <authorList>
            <person name="Kumagai Y."/>
        </authorList>
    </citation>
    <scope>NUCLEOTIDE SEQUENCE [LARGE SCALE GENOMIC DNA]</scope>
    <source>
        <strain evidence="20 21">NBRC 107125</strain>
    </source>
</reference>
<evidence type="ECO:0000256" key="13">
    <source>
        <dbReference type="ARBA" id="ARBA00022840"/>
    </source>
</evidence>
<dbReference type="GO" id="GO:0016036">
    <property type="term" value="P:cellular response to phosphate starvation"/>
    <property type="evidence" value="ECO:0007669"/>
    <property type="project" value="TreeGrafter"/>
</dbReference>
<comment type="function">
    <text evidence="17">Member of the two-component regulatory system PhoR/PhoB involved in the phosphate regulon genes expression. PhoR may function as a membrane-associated protein kinase that phosphorylates PhoB in response to environmental signals.</text>
</comment>
<sequence>MHNVDWKIECRNLGIILLLAGLVGWAVDLLPWFLFFASLTYIGWTLFQLQRVQSWLSQQTDTDPPESKGLWGDVLDGIYRLQRQGKEERSRLQAWVDYLQDSFASLDDGAVMIDKRGNIEWSNVAAEKLLGLRYPDDKSQQLVNLIRAPDFIRYFEGDDYSHSLLIESPHNNHYQLQINISYFGRGSRLLFARDVTENNRLQQMRKDFVANVSHELRTPLTVINGYLETLSDNIGNQGNVQNIDSNPNELRWRRAVDQMLGQSHRMEGLIKDLMALSKLESIPEDSKDQPIELEPMLQTIKEEVLAAFKGKRLIHLECDASLRLMGNSDELRSAFANLVMNAAKYSHHDGEITVRWFGDSQHCYLEVEDNGEGIDDIHLPRLTERFYRVDKSRSIETGGTGLGLAIVKHILLRHQAELKIKSTLGEGSTFTCEFPGMRALAQSHTA</sequence>
<evidence type="ECO:0000256" key="8">
    <source>
        <dbReference type="ARBA" id="ARBA00022592"/>
    </source>
</evidence>
<dbReference type="GO" id="GO:0000155">
    <property type="term" value="F:phosphorelay sensor kinase activity"/>
    <property type="evidence" value="ECO:0007669"/>
    <property type="project" value="InterPro"/>
</dbReference>
<keyword evidence="15" id="KW-0902">Two-component regulatory system</keyword>
<dbReference type="AlphaFoldDB" id="A0A1X9NF47"/>
<dbReference type="SUPFAM" id="SSF55785">
    <property type="entry name" value="PYP-like sensor domain (PAS domain)"/>
    <property type="match status" value="1"/>
</dbReference>
<dbReference type="Gene3D" id="1.10.287.130">
    <property type="match status" value="1"/>
</dbReference>
<dbReference type="FunFam" id="3.30.565.10:FF:000006">
    <property type="entry name" value="Sensor histidine kinase WalK"/>
    <property type="match status" value="1"/>
</dbReference>
<keyword evidence="13" id="KW-0067">ATP-binding</keyword>
<dbReference type="CDD" id="cd00082">
    <property type="entry name" value="HisKA"/>
    <property type="match status" value="1"/>
</dbReference>
<dbReference type="CDD" id="cd00130">
    <property type="entry name" value="PAS"/>
    <property type="match status" value="1"/>
</dbReference>
<comment type="catalytic activity">
    <reaction evidence="1">
        <text>ATP + protein L-histidine = ADP + protein N-phospho-L-histidine.</text>
        <dbReference type="EC" id="2.7.13.3"/>
    </reaction>
</comment>
<dbReference type="InterPro" id="IPR004358">
    <property type="entry name" value="Sig_transdc_His_kin-like_C"/>
</dbReference>
<dbReference type="InterPro" id="IPR036097">
    <property type="entry name" value="HisK_dim/P_sf"/>
</dbReference>
<feature type="transmembrane region" description="Helical" evidence="18">
    <location>
        <begin position="12"/>
        <end position="44"/>
    </location>
</feature>
<dbReference type="InterPro" id="IPR003661">
    <property type="entry name" value="HisK_dim/P_dom"/>
</dbReference>
<feature type="domain" description="Histidine kinase" evidence="19">
    <location>
        <begin position="211"/>
        <end position="438"/>
    </location>
</feature>
<keyword evidence="21" id="KW-1185">Reference proteome</keyword>
<evidence type="ECO:0000256" key="1">
    <source>
        <dbReference type="ARBA" id="ARBA00000085"/>
    </source>
</evidence>
<evidence type="ECO:0000256" key="12">
    <source>
        <dbReference type="ARBA" id="ARBA00022777"/>
    </source>
</evidence>
<dbReference type="Pfam" id="PF11808">
    <property type="entry name" value="PhoR"/>
    <property type="match status" value="1"/>
</dbReference>
<dbReference type="EC" id="2.7.13.3" evidence="3"/>
<keyword evidence="9" id="KW-0808">Transferase</keyword>
<dbReference type="PANTHER" id="PTHR45453">
    <property type="entry name" value="PHOSPHATE REGULON SENSOR PROTEIN PHOR"/>
    <property type="match status" value="1"/>
</dbReference>
<dbReference type="RefSeq" id="WP_085760357.1">
    <property type="nucleotide sequence ID" value="NZ_CP019343.1"/>
</dbReference>
<dbReference type="InterPro" id="IPR035965">
    <property type="entry name" value="PAS-like_dom_sf"/>
</dbReference>
<dbReference type="InterPro" id="IPR050351">
    <property type="entry name" value="BphY/WalK/GraS-like"/>
</dbReference>
<comment type="subcellular location">
    <subcellularLocation>
        <location evidence="2">Cell membrane</location>
    </subcellularLocation>
</comment>
<dbReference type="PROSITE" id="PS50109">
    <property type="entry name" value="HIS_KIN"/>
    <property type="match status" value="1"/>
</dbReference>
<dbReference type="InterPro" id="IPR014310">
    <property type="entry name" value="Sig_transdc_His_kinase_PhoR"/>
</dbReference>
<evidence type="ECO:0000256" key="5">
    <source>
        <dbReference type="ARBA" id="ARBA00022448"/>
    </source>
</evidence>
<dbReference type="Gene3D" id="3.30.565.10">
    <property type="entry name" value="Histidine kinase-like ATPase, C-terminal domain"/>
    <property type="match status" value="1"/>
</dbReference>
<dbReference type="InterPro" id="IPR036890">
    <property type="entry name" value="HATPase_C_sf"/>
</dbReference>
<dbReference type="OrthoDB" id="9813151at2"/>
<dbReference type="PANTHER" id="PTHR45453:SF1">
    <property type="entry name" value="PHOSPHATE REGULON SENSOR PROTEIN PHOR"/>
    <property type="match status" value="1"/>
</dbReference>
<evidence type="ECO:0000256" key="3">
    <source>
        <dbReference type="ARBA" id="ARBA00012438"/>
    </source>
</evidence>
<keyword evidence="5" id="KW-0813">Transport</keyword>
<dbReference type="InterPro" id="IPR000014">
    <property type="entry name" value="PAS"/>
</dbReference>
<evidence type="ECO:0000256" key="7">
    <source>
        <dbReference type="ARBA" id="ARBA00022553"/>
    </source>
</evidence>
<dbReference type="GO" id="GO:0005886">
    <property type="term" value="C:plasma membrane"/>
    <property type="evidence" value="ECO:0007669"/>
    <property type="project" value="UniProtKB-SubCell"/>
</dbReference>
<keyword evidence="16 18" id="KW-0472">Membrane</keyword>
<keyword evidence="8" id="KW-0592">Phosphate transport</keyword>
<name>A0A1X9NF47_9GAMM</name>
<evidence type="ECO:0000256" key="14">
    <source>
        <dbReference type="ARBA" id="ARBA00022989"/>
    </source>
</evidence>
<dbReference type="InterPro" id="IPR003594">
    <property type="entry name" value="HATPase_dom"/>
</dbReference>
<dbReference type="STRING" id="716816.BST96_19865"/>
<evidence type="ECO:0000256" key="11">
    <source>
        <dbReference type="ARBA" id="ARBA00022741"/>
    </source>
</evidence>
<keyword evidence="12 20" id="KW-0418">Kinase</keyword>
<evidence type="ECO:0000256" key="2">
    <source>
        <dbReference type="ARBA" id="ARBA00004236"/>
    </source>
</evidence>
<keyword evidence="11" id="KW-0547">Nucleotide-binding</keyword>
<evidence type="ECO:0000256" key="10">
    <source>
        <dbReference type="ARBA" id="ARBA00022692"/>
    </source>
</evidence>
<evidence type="ECO:0000256" key="18">
    <source>
        <dbReference type="SAM" id="Phobius"/>
    </source>
</evidence>
<dbReference type="SUPFAM" id="SSF55874">
    <property type="entry name" value="ATPase domain of HSP90 chaperone/DNA topoisomerase II/histidine kinase"/>
    <property type="match status" value="1"/>
</dbReference>
<dbReference type="InterPro" id="IPR005467">
    <property type="entry name" value="His_kinase_dom"/>
</dbReference>
<dbReference type="FunFam" id="1.10.287.130:FF:000001">
    <property type="entry name" value="Two-component sensor histidine kinase"/>
    <property type="match status" value="1"/>
</dbReference>
<dbReference type="PRINTS" id="PR00344">
    <property type="entry name" value="BCTRLSENSOR"/>
</dbReference>
<dbReference type="SMART" id="SM00387">
    <property type="entry name" value="HATPase_c"/>
    <property type="match status" value="1"/>
</dbReference>
<evidence type="ECO:0000256" key="9">
    <source>
        <dbReference type="ARBA" id="ARBA00022679"/>
    </source>
</evidence>
<organism evidence="20 21">
    <name type="scientific">Oceanicoccus sagamiensis</name>
    <dbReference type="NCBI Taxonomy" id="716816"/>
    <lineage>
        <taxon>Bacteria</taxon>
        <taxon>Pseudomonadati</taxon>
        <taxon>Pseudomonadota</taxon>
        <taxon>Gammaproteobacteria</taxon>
        <taxon>Cellvibrionales</taxon>
        <taxon>Spongiibacteraceae</taxon>
        <taxon>Oceanicoccus</taxon>
    </lineage>
</organism>
<dbReference type="KEGG" id="osg:BST96_19865"/>
<dbReference type="Gene3D" id="3.30.450.20">
    <property type="entry name" value="PAS domain"/>
    <property type="match status" value="1"/>
</dbReference>
<evidence type="ECO:0000256" key="15">
    <source>
        <dbReference type="ARBA" id="ARBA00023012"/>
    </source>
</evidence>
<dbReference type="NCBIfam" id="TIGR02966">
    <property type="entry name" value="phoR_proteo"/>
    <property type="match status" value="1"/>
</dbReference>
<protein>
    <recommendedName>
        <fullName evidence="4">Phosphate regulon sensor protein PhoR</fullName>
        <ecNumber evidence="3">2.7.13.3</ecNumber>
    </recommendedName>
</protein>
<evidence type="ECO:0000313" key="20">
    <source>
        <dbReference type="EMBL" id="ARN76156.1"/>
    </source>
</evidence>
<dbReference type="GO" id="GO:0005524">
    <property type="term" value="F:ATP binding"/>
    <property type="evidence" value="ECO:0007669"/>
    <property type="project" value="UniProtKB-KW"/>
</dbReference>
<accession>A0A1X9NF47</accession>
<keyword evidence="7" id="KW-0597">Phosphoprotein</keyword>
<dbReference type="Pfam" id="PF02518">
    <property type="entry name" value="HATPase_c"/>
    <property type="match status" value="1"/>
</dbReference>
<dbReference type="Pfam" id="PF00512">
    <property type="entry name" value="HisKA"/>
    <property type="match status" value="1"/>
</dbReference>
<dbReference type="GO" id="GO:0006817">
    <property type="term" value="P:phosphate ion transport"/>
    <property type="evidence" value="ECO:0007669"/>
    <property type="project" value="UniProtKB-KW"/>
</dbReference>
<proteinExistence type="predicted"/>
<evidence type="ECO:0000313" key="21">
    <source>
        <dbReference type="Proteomes" id="UP000193450"/>
    </source>
</evidence>
<dbReference type="GO" id="GO:0004721">
    <property type="term" value="F:phosphoprotein phosphatase activity"/>
    <property type="evidence" value="ECO:0007669"/>
    <property type="project" value="InterPro"/>
</dbReference>
<evidence type="ECO:0000256" key="4">
    <source>
        <dbReference type="ARBA" id="ARBA00019665"/>
    </source>
</evidence>
<keyword evidence="6" id="KW-1003">Cell membrane</keyword>
<evidence type="ECO:0000256" key="16">
    <source>
        <dbReference type="ARBA" id="ARBA00023136"/>
    </source>
</evidence>
<dbReference type="SMART" id="SM00091">
    <property type="entry name" value="PAS"/>
    <property type="match status" value="1"/>
</dbReference>
<gene>
    <name evidence="20" type="ORF">BST96_19865</name>
</gene>
<dbReference type="InterPro" id="IPR021766">
    <property type="entry name" value="PhoR_N"/>
</dbReference>
<evidence type="ECO:0000259" key="19">
    <source>
        <dbReference type="PROSITE" id="PS50109"/>
    </source>
</evidence>
<dbReference type="EMBL" id="CP019343">
    <property type="protein sequence ID" value="ARN76156.1"/>
    <property type="molecule type" value="Genomic_DNA"/>
</dbReference>
<dbReference type="SMART" id="SM00388">
    <property type="entry name" value="HisKA"/>
    <property type="match status" value="1"/>
</dbReference>
<evidence type="ECO:0000256" key="17">
    <source>
        <dbReference type="ARBA" id="ARBA00025207"/>
    </source>
</evidence>
<dbReference type="Proteomes" id="UP000193450">
    <property type="component" value="Chromosome"/>
</dbReference>
<dbReference type="NCBIfam" id="NF008235">
    <property type="entry name" value="PRK11006.1"/>
    <property type="match status" value="1"/>
</dbReference>
<keyword evidence="10 18" id="KW-0812">Transmembrane</keyword>
<keyword evidence="14 18" id="KW-1133">Transmembrane helix</keyword>
<dbReference type="SUPFAM" id="SSF47384">
    <property type="entry name" value="Homodimeric domain of signal transducing histidine kinase"/>
    <property type="match status" value="1"/>
</dbReference>
<evidence type="ECO:0000256" key="6">
    <source>
        <dbReference type="ARBA" id="ARBA00022475"/>
    </source>
</evidence>